<feature type="domain" description="Single-strand DNA deaminase toxin A-like C-terminal" evidence="1">
    <location>
        <begin position="78"/>
        <end position="137"/>
    </location>
</feature>
<sequence>MSTTTYYTFAAFLGPDVAATYLELPPLEQIAHFEAYLAYLTAQEVHFPTSKRATKCHAELRALPRDDLPLLPTLLDGATISGFGVCGSPDGFLAQQSLSLGAAYLATEVQHAYVVENPTVLNSRSFMFGWCHAEKQKLVDLHEKLKDAADARVYWRHVSIVVDRAMCPDCIGFVSAYAKYFDVDVYVKDPACEREFQASGDICNVLT</sequence>
<dbReference type="VEuPathDB" id="FungiDB:SDRG_07271"/>
<name>T0QK06_SAPDV</name>
<dbReference type="RefSeq" id="XP_008611315.1">
    <property type="nucleotide sequence ID" value="XM_008613093.1"/>
</dbReference>
<reference evidence="2 3" key="1">
    <citation type="submission" date="2012-04" db="EMBL/GenBank/DDBJ databases">
        <title>The Genome Sequence of Saprolegnia declina VS20.</title>
        <authorList>
            <consortium name="The Broad Institute Genome Sequencing Platform"/>
            <person name="Russ C."/>
            <person name="Nusbaum C."/>
            <person name="Tyler B."/>
            <person name="van West P."/>
            <person name="Dieguez-Uribeondo J."/>
            <person name="de Bruijn I."/>
            <person name="Tripathy S."/>
            <person name="Jiang R."/>
            <person name="Young S.K."/>
            <person name="Zeng Q."/>
            <person name="Gargeya S."/>
            <person name="Fitzgerald M."/>
            <person name="Haas B."/>
            <person name="Abouelleil A."/>
            <person name="Alvarado L."/>
            <person name="Arachchi H.M."/>
            <person name="Berlin A."/>
            <person name="Chapman S.B."/>
            <person name="Goldberg J."/>
            <person name="Griggs A."/>
            <person name="Gujja S."/>
            <person name="Hansen M."/>
            <person name="Howarth C."/>
            <person name="Imamovic A."/>
            <person name="Larimer J."/>
            <person name="McCowen C."/>
            <person name="Montmayeur A."/>
            <person name="Murphy C."/>
            <person name="Neiman D."/>
            <person name="Pearson M."/>
            <person name="Priest M."/>
            <person name="Roberts A."/>
            <person name="Saif S."/>
            <person name="Shea T."/>
            <person name="Sisk P."/>
            <person name="Sykes S."/>
            <person name="Wortman J."/>
            <person name="Nusbaum C."/>
            <person name="Birren B."/>
        </authorList>
    </citation>
    <scope>NUCLEOTIDE SEQUENCE [LARGE SCALE GENOMIC DNA]</scope>
    <source>
        <strain evidence="2 3">VS20</strain>
    </source>
</reference>
<dbReference type="InterPro" id="IPR057517">
    <property type="entry name" value="SsdA-like_C"/>
</dbReference>
<evidence type="ECO:0000313" key="2">
    <source>
        <dbReference type="EMBL" id="EQC35031.1"/>
    </source>
</evidence>
<organism evidence="2 3">
    <name type="scientific">Saprolegnia diclina (strain VS20)</name>
    <dbReference type="NCBI Taxonomy" id="1156394"/>
    <lineage>
        <taxon>Eukaryota</taxon>
        <taxon>Sar</taxon>
        <taxon>Stramenopiles</taxon>
        <taxon>Oomycota</taxon>
        <taxon>Saprolegniomycetes</taxon>
        <taxon>Saprolegniales</taxon>
        <taxon>Saprolegniaceae</taxon>
        <taxon>Saprolegnia</taxon>
    </lineage>
</organism>
<dbReference type="Pfam" id="PF24120">
    <property type="entry name" value="SsdA_C"/>
    <property type="match status" value="1"/>
</dbReference>
<keyword evidence="3" id="KW-1185">Reference proteome</keyword>
<evidence type="ECO:0000259" key="1">
    <source>
        <dbReference type="Pfam" id="PF24120"/>
    </source>
</evidence>
<accession>T0QK06</accession>
<proteinExistence type="predicted"/>
<dbReference type="OMA" id="YWCHAEK"/>
<dbReference type="GeneID" id="19947998"/>
<dbReference type="AlphaFoldDB" id="T0QK06"/>
<dbReference type="OrthoDB" id="106901at2759"/>
<dbReference type="eggNOG" id="ENOG502S0AK">
    <property type="taxonomic scope" value="Eukaryota"/>
</dbReference>
<dbReference type="Proteomes" id="UP000030762">
    <property type="component" value="Unassembled WGS sequence"/>
</dbReference>
<evidence type="ECO:0000313" key="3">
    <source>
        <dbReference type="Proteomes" id="UP000030762"/>
    </source>
</evidence>
<dbReference type="EMBL" id="JH767152">
    <property type="protein sequence ID" value="EQC35031.1"/>
    <property type="molecule type" value="Genomic_DNA"/>
</dbReference>
<dbReference type="InParanoid" id="T0QK06"/>
<protein>
    <recommendedName>
        <fullName evidence="1">Single-strand DNA deaminase toxin A-like C-terminal domain-containing protein</fullName>
    </recommendedName>
</protein>
<gene>
    <name evidence="2" type="ORF">SDRG_07271</name>
</gene>